<keyword evidence="1" id="KW-0812">Transmembrane</keyword>
<feature type="transmembrane region" description="Helical" evidence="1">
    <location>
        <begin position="40"/>
        <end position="58"/>
    </location>
</feature>
<gene>
    <name evidence="2" type="ORF">SAMN02745121_01828</name>
</gene>
<dbReference type="Proteomes" id="UP000199400">
    <property type="component" value="Unassembled WGS sequence"/>
</dbReference>
<dbReference type="STRING" id="54.SAMN02745121_01828"/>
<evidence type="ECO:0000256" key="1">
    <source>
        <dbReference type="SAM" id="Phobius"/>
    </source>
</evidence>
<protein>
    <submittedName>
        <fullName evidence="2">Uncharacterized protein</fullName>
    </submittedName>
</protein>
<sequence>MSALFRRFFDRLPVRTIPNDGQLHLLTDAELGAVRRTHRVAVASAAAMSVVGFLLYFMPVYSAPELFPSVTVSLFGSEVALPWAETLWGLLLMVIEIYALVLLNLWGVHEIAAATGLLGPHNKAEVAGTLIDIGLENKHRGLLQYGIDPFLGVNPWLLFLVNLLLRLKGWLGSKILRYAVQRLLGRFAVREVLDFAGMPIYMAINAWSTHSVLHEAKVIIMGQKLIEHLCVRLPADLAQRPEDKALLYDTFRFIAVSKRDFHQNHFALTKALIERFAIAVEPNQGSLEDYLARVSAAPERLRRVTVLLIVIGFLLDGQISWRERRRIRELAERGVFRYTAGEVRAMCRDFVRGAGIEALLTRQLAAA</sequence>
<keyword evidence="1" id="KW-0472">Membrane</keyword>
<dbReference type="EMBL" id="FOMX01000005">
    <property type="protein sequence ID" value="SFD84777.1"/>
    <property type="molecule type" value="Genomic_DNA"/>
</dbReference>
<evidence type="ECO:0000313" key="2">
    <source>
        <dbReference type="EMBL" id="SFD84777.1"/>
    </source>
</evidence>
<evidence type="ECO:0000313" key="3">
    <source>
        <dbReference type="Proteomes" id="UP000199400"/>
    </source>
</evidence>
<name>A0A1I1VP29_9BACT</name>
<dbReference type="OrthoDB" id="928864at2"/>
<dbReference type="AlphaFoldDB" id="A0A1I1VP29"/>
<organism evidence="2 3">
    <name type="scientific">Nannocystis exedens</name>
    <dbReference type="NCBI Taxonomy" id="54"/>
    <lineage>
        <taxon>Bacteria</taxon>
        <taxon>Pseudomonadati</taxon>
        <taxon>Myxococcota</taxon>
        <taxon>Polyangia</taxon>
        <taxon>Nannocystales</taxon>
        <taxon>Nannocystaceae</taxon>
        <taxon>Nannocystis</taxon>
    </lineage>
</organism>
<proteinExistence type="predicted"/>
<keyword evidence="3" id="KW-1185">Reference proteome</keyword>
<feature type="transmembrane region" description="Helical" evidence="1">
    <location>
        <begin position="87"/>
        <end position="108"/>
    </location>
</feature>
<accession>A0A1I1VP29</accession>
<keyword evidence="1" id="KW-1133">Transmembrane helix</keyword>
<dbReference type="NCBIfam" id="NF047767">
    <property type="entry name" value="LBF_2804_fam"/>
    <property type="match status" value="1"/>
</dbReference>
<reference evidence="3" key="1">
    <citation type="submission" date="2016-10" db="EMBL/GenBank/DDBJ databases">
        <authorList>
            <person name="Varghese N."/>
            <person name="Submissions S."/>
        </authorList>
    </citation>
    <scope>NUCLEOTIDE SEQUENCE [LARGE SCALE GENOMIC DNA]</scope>
    <source>
        <strain evidence="3">ATCC 25963</strain>
    </source>
</reference>
<dbReference type="RefSeq" id="WP_096330631.1">
    <property type="nucleotide sequence ID" value="NZ_FOMX01000005.1"/>
</dbReference>